<gene>
    <name evidence="1" type="ORF">J2Z56_000266</name>
    <name evidence="2" type="ORF">J2Z57_000932</name>
</gene>
<proteinExistence type="predicted"/>
<keyword evidence="4" id="KW-1185">Reference proteome</keyword>
<reference evidence="1" key="1">
    <citation type="submission" date="2021-03" db="EMBL/GenBank/DDBJ databases">
        <title>Genomic Encyclopedia of Type Strains, Phase IV (KMG-IV): sequencing the most valuable type-strain genomes for metagenomic binning, comparative biology and taxonomic classification.</title>
        <authorList>
            <person name="Goeker M."/>
        </authorList>
    </citation>
    <scope>NUCLEOTIDE SEQUENCE</scope>
    <source>
        <strain evidence="1">DSM 15523</strain>
        <strain evidence="2 4">DSM 16476</strain>
    </source>
</reference>
<dbReference type="Gene3D" id="3.40.50.150">
    <property type="entry name" value="Vaccinia Virus protein VP39"/>
    <property type="match status" value="1"/>
</dbReference>
<dbReference type="Proteomes" id="UP001231587">
    <property type="component" value="Unassembled WGS sequence"/>
</dbReference>
<keyword evidence="1" id="KW-0808">Transferase</keyword>
<dbReference type="RefSeq" id="WP_232301638.1">
    <property type="nucleotide sequence ID" value="NZ_JAGGJQ010000001.1"/>
</dbReference>
<evidence type="ECO:0000313" key="1">
    <source>
        <dbReference type="EMBL" id="MBP1838370.1"/>
    </source>
</evidence>
<dbReference type="SUPFAM" id="SSF53335">
    <property type="entry name" value="S-adenosyl-L-methionine-dependent methyltransferases"/>
    <property type="match status" value="1"/>
</dbReference>
<dbReference type="GO" id="GO:0032259">
    <property type="term" value="P:methylation"/>
    <property type="evidence" value="ECO:0007669"/>
    <property type="project" value="UniProtKB-KW"/>
</dbReference>
<dbReference type="Pfam" id="PF13489">
    <property type="entry name" value="Methyltransf_23"/>
    <property type="match status" value="1"/>
</dbReference>
<dbReference type="Proteomes" id="UP001138672">
    <property type="component" value="Unassembled WGS sequence"/>
</dbReference>
<dbReference type="AlphaFoldDB" id="A0A9X1CAN6"/>
<evidence type="ECO:0000313" key="2">
    <source>
        <dbReference type="EMBL" id="MDQ0334505.1"/>
    </source>
</evidence>
<protein>
    <submittedName>
        <fullName evidence="1">SAM-dependent methyltransferase</fullName>
    </submittedName>
</protein>
<dbReference type="InterPro" id="IPR029063">
    <property type="entry name" value="SAM-dependent_MTases_sf"/>
</dbReference>
<name>A0A9X1CAN6_9FLAO</name>
<evidence type="ECO:0000313" key="3">
    <source>
        <dbReference type="Proteomes" id="UP001138672"/>
    </source>
</evidence>
<evidence type="ECO:0000313" key="4">
    <source>
        <dbReference type="Proteomes" id="UP001231587"/>
    </source>
</evidence>
<accession>A0A9X1CAN6</accession>
<dbReference type="EMBL" id="JAGGJQ010000001">
    <property type="protein sequence ID" value="MBP1838370.1"/>
    <property type="molecule type" value="Genomic_DNA"/>
</dbReference>
<dbReference type="EMBL" id="JAUSUU010000002">
    <property type="protein sequence ID" value="MDQ0334505.1"/>
    <property type="molecule type" value="Genomic_DNA"/>
</dbReference>
<comment type="caution">
    <text evidence="1">The sequence shown here is derived from an EMBL/GenBank/DDBJ whole genome shotgun (WGS) entry which is preliminary data.</text>
</comment>
<dbReference type="GO" id="GO:0008168">
    <property type="term" value="F:methyltransferase activity"/>
    <property type="evidence" value="ECO:0007669"/>
    <property type="project" value="UniProtKB-KW"/>
</dbReference>
<sequence>MTNFVILKTGDKLCPNCGSLPRTRRLFSMLENQVTDKKILHFSPSKSLSNRLSKISSVTYESSDYMGEFVADKNYNIEAINIGDNSYDVIICYHILEHIQQDVKAMEELYRVLKPEGMCYIQTPFKMGEIYEDDTILTPAARLKYFGQEDHLRIYSVEGLTLRLRKAGFKVEVRSFTEDDNHFNGFNPSETVIVAVKET</sequence>
<keyword evidence="1" id="KW-0489">Methyltransferase</keyword>
<organism evidence="1 3">
    <name type="scientific">Formosa algae</name>
    <dbReference type="NCBI Taxonomy" id="225843"/>
    <lineage>
        <taxon>Bacteria</taxon>
        <taxon>Pseudomonadati</taxon>
        <taxon>Bacteroidota</taxon>
        <taxon>Flavobacteriia</taxon>
        <taxon>Flavobacteriales</taxon>
        <taxon>Flavobacteriaceae</taxon>
        <taxon>Formosa</taxon>
    </lineage>
</organism>